<dbReference type="RefSeq" id="WP_143888394.1">
    <property type="nucleotide sequence ID" value="NZ_CAXKYE010000040.1"/>
</dbReference>
<dbReference type="SUPFAM" id="SSF52540">
    <property type="entry name" value="P-loop containing nucleoside triphosphate hydrolases"/>
    <property type="match status" value="2"/>
</dbReference>
<dbReference type="CDD" id="cd18793">
    <property type="entry name" value="SF2_C_SNF"/>
    <property type="match status" value="1"/>
</dbReference>
<feature type="domain" description="Helicase C-terminal" evidence="3">
    <location>
        <begin position="692"/>
        <end position="864"/>
    </location>
</feature>
<sequence>MSSSFITNKEKFLSDIINGILPKTNAADILVGYFYFSGYVQLSENLKDKQIRVLVGLDVDLQISGHICEVETIRKRLISRGAVKEEYYEQLAKLINESDFLDTAEKQEQFKMFYGKVLDGTLEIRKTLEPCHSKMYLFAYNDLVNEGGELPGVLITGSSNLSYQGLKGRLELNARFNDKQDYDEGKRLFDELWETSVVIVSKDILDDWNNKVMTRIWYDKIYSPYLMYIRVLKEYFNVPTSNNILTPYDITEGKYSNLRYQTDAVQMALNALNNHNGAIIADVVGLGKSVVASTIARNLRLRTIIVCPPHLYKQWEGYRDEFGFIATVFSAGKIEDAVLYYQELSKEGEQFLIIIDEAHRFRNEYTQDYALLHNLCSGNKVLLLTATPFNNQPADIYAMIKLFQIPSCSTLKTVENLGASFKDLMSRYKTLREKQKTEKITDEEIKAEVDDIAKKIRSIISPLVIRRSRLDLQDIPEYANDLKQQNIQLVLPDDPEELEYDLSGLKELYLSTLDRISKSEGGSDSVYRFKAARYSPVLYIREELKDKLAKELEDKTGVKFNLLLGRQANISSFMRHLLVARFESSVAAFQASLGYMIQSSEHLLRWIEKRHKIPVFKKGNLPDVEAFYESGGDGTEEIEELFEKYEDRGFFEIDMKYVKDDFVTDVEADIQLLKNLRVQWFGKDNMVKSDPKLDSFIDIVRKQMKNEPNRKLIVFSEFADTVNYLGEALANAGLPVMKYTSADATSANKDRIRANFDAGLKSILQRNDYHILVATDAISEGYNLHRAGAIFNYDIPYNPTRVIQRIGRINRINKRVFDKLYIYNYFPTDVGEAETRTKEISTLKMAMIHAIMGEDTKALTKEEDLQAYFKERYRKEFARSEEASWDTPYRKLLNTLKGTDTYDKAMELPHRARTARNMEKPRKGVLMFGRKGDDFVFKIGDTMNNPVMVSAEEAISLFDADKSEQPVDFTSDFDVVYQKVKVSLFSSDVTERNEKELINALAKVKVLMKNQLLPKDYLSDLAQVIKADALSGYEIRYINQLAPKDAGKLPLRISAEYLARMINSQNKVDEGEETLILSEELQ</sequence>
<evidence type="ECO:0000313" key="5">
    <source>
        <dbReference type="Proteomes" id="UP000408523"/>
    </source>
</evidence>
<dbReference type="Gene3D" id="3.40.50.300">
    <property type="entry name" value="P-loop containing nucleotide triphosphate hydrolases"/>
    <property type="match status" value="1"/>
</dbReference>
<dbReference type="PROSITE" id="PS51192">
    <property type="entry name" value="HELICASE_ATP_BIND_1"/>
    <property type="match status" value="1"/>
</dbReference>
<reference evidence="4 5" key="1">
    <citation type="journal article" date="2019" name="Nat. Commun.">
        <title>Gram positive-like bacteriocins with broad spectrum anti-Bacteroidales activity encoded on mobile elements of the human gut microbiota.</title>
        <authorList>
            <person name="Bechon N."/>
            <person name="Coyne M.J.Jr."/>
            <person name="Laclare-Mceneany V."/>
            <person name="Chatzidaki-Livanis M."/>
            <person name="Ghigo J.-M."/>
            <person name="Comstock L.E."/>
        </authorList>
    </citation>
    <scope>NUCLEOTIDE SEQUENCE [LARGE SCALE GENOMIC DNA]</scope>
    <source>
        <strain evidence="4 5">CL01T12C17</strain>
    </source>
</reference>
<name>A0A663A1W5_PHOVU</name>
<evidence type="ECO:0000259" key="2">
    <source>
        <dbReference type="PROSITE" id="PS51192"/>
    </source>
</evidence>
<dbReference type="Proteomes" id="UP000408523">
    <property type="component" value="Unassembled WGS sequence"/>
</dbReference>
<gene>
    <name evidence="4" type="ORF">EH214_01493</name>
</gene>
<dbReference type="SMART" id="SM00490">
    <property type="entry name" value="HELICc"/>
    <property type="match status" value="1"/>
</dbReference>
<dbReference type="InterPro" id="IPR000330">
    <property type="entry name" value="SNF2_N"/>
</dbReference>
<dbReference type="Gene3D" id="3.40.50.10810">
    <property type="entry name" value="Tandem AAA-ATPase domain"/>
    <property type="match status" value="1"/>
</dbReference>
<accession>A0A663A1W5</accession>
<dbReference type="Pfam" id="PF00176">
    <property type="entry name" value="SNF2-rel_dom"/>
    <property type="match status" value="1"/>
</dbReference>
<dbReference type="PANTHER" id="PTHR45766">
    <property type="entry name" value="DNA ANNEALING HELICASE AND ENDONUCLEASE ZRANB3 FAMILY MEMBER"/>
    <property type="match status" value="1"/>
</dbReference>
<dbReference type="GO" id="GO:0005524">
    <property type="term" value="F:ATP binding"/>
    <property type="evidence" value="ECO:0007669"/>
    <property type="project" value="InterPro"/>
</dbReference>
<evidence type="ECO:0000313" key="4">
    <source>
        <dbReference type="EMBL" id="TSE49328.1"/>
    </source>
</evidence>
<dbReference type="Gene3D" id="3.30.870.10">
    <property type="entry name" value="Endonuclease Chain A"/>
    <property type="match status" value="1"/>
</dbReference>
<dbReference type="GO" id="GO:0016787">
    <property type="term" value="F:hydrolase activity"/>
    <property type="evidence" value="ECO:0007669"/>
    <property type="project" value="UniProtKB-KW"/>
</dbReference>
<dbReference type="SMART" id="SM00487">
    <property type="entry name" value="DEXDc"/>
    <property type="match status" value="1"/>
</dbReference>
<keyword evidence="1" id="KW-0378">Hydrolase</keyword>
<feature type="domain" description="Helicase ATP-binding" evidence="2">
    <location>
        <begin position="269"/>
        <end position="406"/>
    </location>
</feature>
<dbReference type="Pfam" id="PF00271">
    <property type="entry name" value="Helicase_C"/>
    <property type="match status" value="1"/>
</dbReference>
<dbReference type="InterPro" id="IPR027417">
    <property type="entry name" value="P-loop_NTPase"/>
</dbReference>
<evidence type="ECO:0000256" key="1">
    <source>
        <dbReference type="ARBA" id="ARBA00022801"/>
    </source>
</evidence>
<evidence type="ECO:0000259" key="3">
    <source>
        <dbReference type="PROSITE" id="PS51194"/>
    </source>
</evidence>
<organism evidence="4 5">
    <name type="scientific">Phocaeicola vulgatus</name>
    <name type="common">Bacteroides vulgatus</name>
    <dbReference type="NCBI Taxonomy" id="821"/>
    <lineage>
        <taxon>Bacteria</taxon>
        <taxon>Pseudomonadati</taxon>
        <taxon>Bacteroidota</taxon>
        <taxon>Bacteroidia</taxon>
        <taxon>Bacteroidales</taxon>
        <taxon>Bacteroidaceae</taxon>
        <taxon>Phocaeicola</taxon>
    </lineage>
</organism>
<dbReference type="CDD" id="cd09178">
    <property type="entry name" value="PLDc_N_Snf2_like"/>
    <property type="match status" value="1"/>
</dbReference>
<dbReference type="EMBL" id="RWHZ01000014">
    <property type="protein sequence ID" value="TSE49328.1"/>
    <property type="molecule type" value="Genomic_DNA"/>
</dbReference>
<protein>
    <submittedName>
        <fullName evidence="4">SNF2 family N-terminal domain protein</fullName>
    </submittedName>
</protein>
<proteinExistence type="predicted"/>
<dbReference type="InterPro" id="IPR049730">
    <property type="entry name" value="SNF2/RAD54-like_C"/>
</dbReference>
<dbReference type="InterPro" id="IPR001650">
    <property type="entry name" value="Helicase_C-like"/>
</dbReference>
<dbReference type="PROSITE" id="PS51194">
    <property type="entry name" value="HELICASE_CTER"/>
    <property type="match status" value="1"/>
</dbReference>
<dbReference type="PANTHER" id="PTHR45766:SF6">
    <property type="entry name" value="SWI_SNF-RELATED MATRIX-ASSOCIATED ACTIN-DEPENDENT REGULATOR OF CHROMATIN SUBFAMILY A-LIKE PROTEIN 1"/>
    <property type="match status" value="1"/>
</dbReference>
<dbReference type="AlphaFoldDB" id="A0A663A1W5"/>
<dbReference type="InterPro" id="IPR038718">
    <property type="entry name" value="SNF2-like_sf"/>
</dbReference>
<comment type="caution">
    <text evidence="4">The sequence shown here is derived from an EMBL/GenBank/DDBJ whole genome shotgun (WGS) entry which is preliminary data.</text>
</comment>
<dbReference type="InterPro" id="IPR014001">
    <property type="entry name" value="Helicase_ATP-bd"/>
</dbReference>